<protein>
    <submittedName>
        <fullName evidence="1">Uncharacterized protein</fullName>
    </submittedName>
</protein>
<accession>A0ABX0KQH0</accession>
<proteinExistence type="predicted"/>
<evidence type="ECO:0000313" key="1">
    <source>
        <dbReference type="EMBL" id="NHQ86831.1"/>
    </source>
</evidence>
<keyword evidence="2" id="KW-1185">Reference proteome</keyword>
<dbReference type="Proteomes" id="UP000712570">
    <property type="component" value="Unassembled WGS sequence"/>
</dbReference>
<gene>
    <name evidence="1" type="ORF">HA050_11945</name>
</gene>
<comment type="caution">
    <text evidence="1">The sequence shown here is derived from an EMBL/GenBank/DDBJ whole genome shotgun (WGS) entry which is preliminary data.</text>
</comment>
<dbReference type="EMBL" id="JAAOLX010000005">
    <property type="protein sequence ID" value="NHQ86831.1"/>
    <property type="molecule type" value="Genomic_DNA"/>
</dbReference>
<organism evidence="1 2">
    <name type="scientific">Iodobacter violaceini</name>
    <dbReference type="NCBI Taxonomy" id="3044271"/>
    <lineage>
        <taxon>Bacteria</taxon>
        <taxon>Pseudomonadati</taxon>
        <taxon>Pseudomonadota</taxon>
        <taxon>Betaproteobacteria</taxon>
        <taxon>Neisseriales</taxon>
        <taxon>Chitinibacteraceae</taxon>
        <taxon>Iodobacter</taxon>
    </lineage>
</organism>
<sequence length="54" mass="5883">MKANGQRKTADGFLQIGYFGCPAFSAGGKSMQLLESEMIQQVHAQREHLLASAE</sequence>
<name>A0ABX0KQH0_9NEIS</name>
<reference evidence="1 2" key="1">
    <citation type="submission" date="2020-03" db="EMBL/GenBank/DDBJ databases">
        <title>Draft genome sequence of environmentally isolated violet-colored cultures.</title>
        <authorList>
            <person name="Wilson H.S."/>
        </authorList>
    </citation>
    <scope>NUCLEOTIDE SEQUENCE [LARGE SCALE GENOMIC DNA]</scope>
    <source>
        <strain evidence="1 2">HSC-16F04</strain>
    </source>
</reference>
<evidence type="ECO:0000313" key="2">
    <source>
        <dbReference type="Proteomes" id="UP000712570"/>
    </source>
</evidence>
<dbReference type="RefSeq" id="WP_166826291.1">
    <property type="nucleotide sequence ID" value="NZ_JAAOLX010000005.1"/>
</dbReference>